<dbReference type="InterPro" id="IPR036259">
    <property type="entry name" value="MFS_trans_sf"/>
</dbReference>
<feature type="transmembrane region" description="Helical" evidence="6">
    <location>
        <begin position="152"/>
        <end position="175"/>
    </location>
</feature>
<evidence type="ECO:0000256" key="5">
    <source>
        <dbReference type="ARBA" id="ARBA00023136"/>
    </source>
</evidence>
<dbReference type="Pfam" id="PF07690">
    <property type="entry name" value="MFS_1"/>
    <property type="match status" value="1"/>
</dbReference>
<evidence type="ECO:0000313" key="7">
    <source>
        <dbReference type="EMBL" id="KAF2434658.1"/>
    </source>
</evidence>
<feature type="transmembrane region" description="Helical" evidence="6">
    <location>
        <begin position="218"/>
        <end position="240"/>
    </location>
</feature>
<keyword evidence="5 6" id="KW-0472">Membrane</keyword>
<evidence type="ECO:0000256" key="3">
    <source>
        <dbReference type="ARBA" id="ARBA00022692"/>
    </source>
</evidence>
<protein>
    <recommendedName>
        <fullName evidence="9">MFS transporter</fullName>
    </recommendedName>
</protein>
<dbReference type="OrthoDB" id="28755at2759"/>
<evidence type="ECO:0000256" key="1">
    <source>
        <dbReference type="ARBA" id="ARBA00004141"/>
    </source>
</evidence>
<dbReference type="InterPro" id="IPR011701">
    <property type="entry name" value="MFS"/>
</dbReference>
<dbReference type="GO" id="GO:0008506">
    <property type="term" value="F:sucrose:proton symporter activity"/>
    <property type="evidence" value="ECO:0007669"/>
    <property type="project" value="TreeGrafter"/>
</dbReference>
<dbReference type="Gene3D" id="1.20.1250.20">
    <property type="entry name" value="MFS general substrate transporter like domains"/>
    <property type="match status" value="1"/>
</dbReference>
<evidence type="ECO:0000256" key="4">
    <source>
        <dbReference type="ARBA" id="ARBA00022989"/>
    </source>
</evidence>
<evidence type="ECO:0000256" key="2">
    <source>
        <dbReference type="ARBA" id="ARBA00022448"/>
    </source>
</evidence>
<dbReference type="Proteomes" id="UP000800235">
    <property type="component" value="Unassembled WGS sequence"/>
</dbReference>
<keyword evidence="3 6" id="KW-0812">Transmembrane</keyword>
<feature type="transmembrane region" description="Helical" evidence="6">
    <location>
        <begin position="36"/>
        <end position="55"/>
    </location>
</feature>
<keyword evidence="4 6" id="KW-1133">Transmembrane helix</keyword>
<feature type="transmembrane region" description="Helical" evidence="6">
    <location>
        <begin position="126"/>
        <end position="146"/>
    </location>
</feature>
<comment type="caution">
    <text evidence="7">The sequence shown here is derived from an EMBL/GenBank/DDBJ whole genome shotgun (WGS) entry which is preliminary data.</text>
</comment>
<dbReference type="AlphaFoldDB" id="A0A9P4P0L1"/>
<feature type="transmembrane region" description="Helical" evidence="6">
    <location>
        <begin position="269"/>
        <end position="288"/>
    </location>
</feature>
<keyword evidence="2" id="KW-0813">Transport</keyword>
<feature type="transmembrane region" description="Helical" evidence="6">
    <location>
        <begin position="349"/>
        <end position="367"/>
    </location>
</feature>
<organism evidence="7 8">
    <name type="scientific">Tothia fuscella</name>
    <dbReference type="NCBI Taxonomy" id="1048955"/>
    <lineage>
        <taxon>Eukaryota</taxon>
        <taxon>Fungi</taxon>
        <taxon>Dikarya</taxon>
        <taxon>Ascomycota</taxon>
        <taxon>Pezizomycotina</taxon>
        <taxon>Dothideomycetes</taxon>
        <taxon>Pleosporomycetidae</taxon>
        <taxon>Venturiales</taxon>
        <taxon>Cylindrosympodiaceae</taxon>
        <taxon>Tothia</taxon>
    </lineage>
</organism>
<dbReference type="PANTHER" id="PTHR19432">
    <property type="entry name" value="SUGAR TRANSPORTER"/>
    <property type="match status" value="1"/>
</dbReference>
<dbReference type="SUPFAM" id="SSF103473">
    <property type="entry name" value="MFS general substrate transporter"/>
    <property type="match status" value="1"/>
</dbReference>
<sequence length="519" mass="56584">MLALVWIAGPLTGVLVQPYIGIKSDRCQIKWGRRRPFILGGALGTIVAIMILAWTREIVSGFLSIFGVDPQSRGVAITIMLFAVLFIYVLDIAINVLQAAIRAFIVDCAPTHQQESANAWVSRISGFGNIIGMFCGGLNLPALFPFFGHTQFKVLCAIAAISMFITAGVSSASIAERDPTLYGKPAVKTGGVFELFRDLWQSVRRLPPQISKICQVQFFAWMGWFPFLFYTTTFIGEIYVDPILAANPNMTADEIDKIWEKGTRLGTTALLVFAITTFLSSVFLPFIIPPTYKPPSPSSASTPGFPLTPTGSTSSLPLRNQPSLLQRTQTFAFFLLSKLQIRTLTLRRAWFLAHIVFAITMFLTFFVHSVTLATILVGFVGVPWSLTQWAPFALMAAEISKRDAIRRGLLKAPPTSEANLLVSGEDDAADQAGVVLGIHNVAVSAPQVVATLVSSLIFKLLARPRGVPGDNSVAWCLRFGGVCMLVAAWLTVKVGEDGGWMGKERAANGTNGRFRDEDL</sequence>
<dbReference type="EMBL" id="MU007015">
    <property type="protein sequence ID" value="KAF2434658.1"/>
    <property type="molecule type" value="Genomic_DNA"/>
</dbReference>
<feature type="transmembrane region" description="Helical" evidence="6">
    <location>
        <begin position="75"/>
        <end position="105"/>
    </location>
</feature>
<dbReference type="PANTHER" id="PTHR19432:SF35">
    <property type="entry name" value="SOLUTE CARRIER FAMILY 45 MEMBER 3 ISOFORM X1"/>
    <property type="match status" value="1"/>
</dbReference>
<name>A0A9P4P0L1_9PEZI</name>
<evidence type="ECO:0000256" key="6">
    <source>
        <dbReference type="SAM" id="Phobius"/>
    </source>
</evidence>
<keyword evidence="8" id="KW-1185">Reference proteome</keyword>
<reference evidence="7" key="1">
    <citation type="journal article" date="2020" name="Stud. Mycol.">
        <title>101 Dothideomycetes genomes: a test case for predicting lifestyles and emergence of pathogens.</title>
        <authorList>
            <person name="Haridas S."/>
            <person name="Albert R."/>
            <person name="Binder M."/>
            <person name="Bloem J."/>
            <person name="Labutti K."/>
            <person name="Salamov A."/>
            <person name="Andreopoulos B."/>
            <person name="Baker S."/>
            <person name="Barry K."/>
            <person name="Bills G."/>
            <person name="Bluhm B."/>
            <person name="Cannon C."/>
            <person name="Castanera R."/>
            <person name="Culley D."/>
            <person name="Daum C."/>
            <person name="Ezra D."/>
            <person name="Gonzalez J."/>
            <person name="Henrissat B."/>
            <person name="Kuo A."/>
            <person name="Liang C."/>
            <person name="Lipzen A."/>
            <person name="Lutzoni F."/>
            <person name="Magnuson J."/>
            <person name="Mondo S."/>
            <person name="Nolan M."/>
            <person name="Ohm R."/>
            <person name="Pangilinan J."/>
            <person name="Park H.-J."/>
            <person name="Ramirez L."/>
            <person name="Alfaro M."/>
            <person name="Sun H."/>
            <person name="Tritt A."/>
            <person name="Yoshinaga Y."/>
            <person name="Zwiers L.-H."/>
            <person name="Turgeon B."/>
            <person name="Goodwin S."/>
            <person name="Spatafora J."/>
            <person name="Crous P."/>
            <person name="Grigoriev I."/>
        </authorList>
    </citation>
    <scope>NUCLEOTIDE SEQUENCE</scope>
    <source>
        <strain evidence="7">CBS 130266</strain>
    </source>
</reference>
<feature type="transmembrane region" description="Helical" evidence="6">
    <location>
        <begin position="373"/>
        <end position="397"/>
    </location>
</feature>
<proteinExistence type="predicted"/>
<evidence type="ECO:0000313" key="8">
    <source>
        <dbReference type="Proteomes" id="UP000800235"/>
    </source>
</evidence>
<accession>A0A9P4P0L1</accession>
<comment type="subcellular location">
    <subcellularLocation>
        <location evidence="1">Membrane</location>
        <topology evidence="1">Multi-pass membrane protein</topology>
    </subcellularLocation>
</comment>
<gene>
    <name evidence="7" type="ORF">EJ08DRAFT_425805</name>
</gene>
<dbReference type="GO" id="GO:0005886">
    <property type="term" value="C:plasma membrane"/>
    <property type="evidence" value="ECO:0007669"/>
    <property type="project" value="TreeGrafter"/>
</dbReference>
<evidence type="ECO:0008006" key="9">
    <source>
        <dbReference type="Google" id="ProtNLM"/>
    </source>
</evidence>